<gene>
    <name evidence="1" type="ORF">UFOPK1353_00989</name>
</gene>
<dbReference type="GO" id="GO:0006203">
    <property type="term" value="P:dGTP catabolic process"/>
    <property type="evidence" value="ECO:0007669"/>
    <property type="project" value="TreeGrafter"/>
</dbReference>
<dbReference type="CDD" id="cd11529">
    <property type="entry name" value="NTP-PPase_MazG_Cterm"/>
    <property type="match status" value="1"/>
</dbReference>
<dbReference type="GO" id="GO:0046076">
    <property type="term" value="P:dTTP catabolic process"/>
    <property type="evidence" value="ECO:0007669"/>
    <property type="project" value="TreeGrafter"/>
</dbReference>
<dbReference type="GO" id="GO:0046052">
    <property type="term" value="P:UTP catabolic process"/>
    <property type="evidence" value="ECO:0007669"/>
    <property type="project" value="TreeGrafter"/>
</dbReference>
<dbReference type="Gene3D" id="1.10.287.1080">
    <property type="entry name" value="MazG-like"/>
    <property type="match status" value="1"/>
</dbReference>
<dbReference type="SUPFAM" id="SSF101386">
    <property type="entry name" value="all-alpha NTP pyrophosphatases"/>
    <property type="match status" value="1"/>
</dbReference>
<proteinExistence type="predicted"/>
<dbReference type="GO" id="GO:0046081">
    <property type="term" value="P:dUTP catabolic process"/>
    <property type="evidence" value="ECO:0007669"/>
    <property type="project" value="TreeGrafter"/>
</dbReference>
<dbReference type="PANTHER" id="PTHR30522:SF0">
    <property type="entry name" value="NUCLEOSIDE TRIPHOSPHATE PYROPHOSPHOHYDROLASE"/>
    <property type="match status" value="1"/>
</dbReference>
<dbReference type="AlphaFoldDB" id="A0A6J6BTJ5"/>
<dbReference type="EMBL" id="CAEZSE010000180">
    <property type="protein sequence ID" value="CAB4542095.1"/>
    <property type="molecule type" value="Genomic_DNA"/>
</dbReference>
<name>A0A6J6BTJ5_9ZZZZ</name>
<dbReference type="GO" id="GO:0046047">
    <property type="term" value="P:TTP catabolic process"/>
    <property type="evidence" value="ECO:0007669"/>
    <property type="project" value="TreeGrafter"/>
</dbReference>
<dbReference type="InterPro" id="IPR048011">
    <property type="entry name" value="NTP-PPase_MazG-like_C"/>
</dbReference>
<protein>
    <submittedName>
        <fullName evidence="1">Unannotated protein</fullName>
    </submittedName>
</protein>
<organism evidence="1">
    <name type="scientific">freshwater metagenome</name>
    <dbReference type="NCBI Taxonomy" id="449393"/>
    <lineage>
        <taxon>unclassified sequences</taxon>
        <taxon>metagenomes</taxon>
        <taxon>ecological metagenomes</taxon>
    </lineage>
</organism>
<dbReference type="InterPro" id="IPR011551">
    <property type="entry name" value="NTP_PyrPHydrolase_MazG"/>
</dbReference>
<sequence length="64" mass="7407">MLFSVVNLSRHLKVDAETALRSASEKFKARFEKVVELATQRNLDLTKCSLSELDELWNEIKLIK</sequence>
<evidence type="ECO:0000313" key="1">
    <source>
        <dbReference type="EMBL" id="CAB4542095.1"/>
    </source>
</evidence>
<reference evidence="1" key="1">
    <citation type="submission" date="2020-05" db="EMBL/GenBank/DDBJ databases">
        <authorList>
            <person name="Chiriac C."/>
            <person name="Salcher M."/>
            <person name="Ghai R."/>
            <person name="Kavagutti S V."/>
        </authorList>
    </citation>
    <scope>NUCLEOTIDE SEQUENCE</scope>
</reference>
<accession>A0A6J6BTJ5</accession>
<dbReference type="GO" id="GO:0046061">
    <property type="term" value="P:dATP catabolic process"/>
    <property type="evidence" value="ECO:0007669"/>
    <property type="project" value="TreeGrafter"/>
</dbReference>
<dbReference type="PANTHER" id="PTHR30522">
    <property type="entry name" value="NUCLEOSIDE TRIPHOSPHATE PYROPHOSPHOHYDROLASE"/>
    <property type="match status" value="1"/>
</dbReference>
<dbReference type="GO" id="GO:0047429">
    <property type="term" value="F:nucleoside triphosphate diphosphatase activity"/>
    <property type="evidence" value="ECO:0007669"/>
    <property type="project" value="InterPro"/>
</dbReference>